<dbReference type="Proteomes" id="UP000248592">
    <property type="component" value="Chromosome"/>
</dbReference>
<dbReference type="SUPFAM" id="SSF51197">
    <property type="entry name" value="Clavaminate synthase-like"/>
    <property type="match status" value="1"/>
</dbReference>
<name>A0A2Z4JQW5_9BURK</name>
<evidence type="ECO:0000313" key="2">
    <source>
        <dbReference type="Proteomes" id="UP000248592"/>
    </source>
</evidence>
<organism evidence="1 2">
    <name type="scientific">Polynucleobacter paneuropaeus</name>
    <dbReference type="NCBI Taxonomy" id="2527775"/>
    <lineage>
        <taxon>Bacteria</taxon>
        <taxon>Pseudomonadati</taxon>
        <taxon>Pseudomonadota</taxon>
        <taxon>Betaproteobacteria</taxon>
        <taxon>Burkholderiales</taxon>
        <taxon>Burkholderiaceae</taxon>
        <taxon>Polynucleobacter</taxon>
    </lineage>
</organism>
<dbReference type="EMBL" id="CP030085">
    <property type="protein sequence ID" value="AWW49191.1"/>
    <property type="molecule type" value="Genomic_DNA"/>
</dbReference>
<dbReference type="AlphaFoldDB" id="A0A2Z4JQW5"/>
<accession>A0A2Z4JQW5</accession>
<dbReference type="RefSeq" id="WP_112294299.1">
    <property type="nucleotide sequence ID" value="NZ_CBCSBS010000005.1"/>
</dbReference>
<gene>
    <name evidence="1" type="ORF">Pas1_01655</name>
</gene>
<dbReference type="Gene3D" id="2.60.120.620">
    <property type="entry name" value="q2cbj1_9rhob like domain"/>
    <property type="match status" value="1"/>
</dbReference>
<sequence length="255" mass="28615">MPIFDINAQPRVESGLISEAVLKRIYHELGIIFGRDGIENYDQLILLLEEAAKNNFSDYLNKIKACSRSIFIRNVLSSDQLSQIAARYGIKAPVSFSPPVMHISSAKLLPEAGDLSPHQDWPSCLGSFNSIIVWICLGGATKESGGLDFYCSDRRIPLLGGAINPSVIESRPEDLAQFEKKYFYVLPGDAIVFGHFLPHGSQNGKTRIAISLRIEDASDVFWQKRGYEYAQITQINRKQFTEDELFDINTLIKKN</sequence>
<evidence type="ECO:0000313" key="1">
    <source>
        <dbReference type="EMBL" id="AWW49191.1"/>
    </source>
</evidence>
<proteinExistence type="predicted"/>
<protein>
    <recommendedName>
        <fullName evidence="3">Phytanoyl-CoA dioxygenase</fullName>
    </recommendedName>
</protein>
<reference evidence="2" key="1">
    <citation type="submission" date="2018-06" db="EMBL/GenBank/DDBJ databases">
        <title>Description of a new Polynucleobacter species.</title>
        <authorList>
            <person name="Hahn M.W."/>
        </authorList>
    </citation>
    <scope>NUCLEOTIDE SEQUENCE [LARGE SCALE GENOMIC DNA]</scope>
    <source>
        <strain evidence="2">MG-25-Pas1-D2</strain>
    </source>
</reference>
<evidence type="ECO:0008006" key="3">
    <source>
        <dbReference type="Google" id="ProtNLM"/>
    </source>
</evidence>